<evidence type="ECO:0000256" key="1">
    <source>
        <dbReference type="ARBA" id="ARBA00004141"/>
    </source>
</evidence>
<dbReference type="Pfam" id="PF26314">
    <property type="entry name" value="MptA_B_family"/>
    <property type="match status" value="1"/>
</dbReference>
<keyword evidence="3 10" id="KW-0808">Transferase</keyword>
<name>A0A2N6T5H0_9CORY</name>
<reference evidence="10 11" key="1">
    <citation type="submission" date="2017-09" db="EMBL/GenBank/DDBJ databases">
        <title>Bacterial strain isolated from the female urinary microbiota.</title>
        <authorList>
            <person name="Thomas-White K."/>
            <person name="Kumar N."/>
            <person name="Forster S."/>
            <person name="Putonti C."/>
            <person name="Lawley T."/>
            <person name="Wolfe A.J."/>
        </authorList>
    </citation>
    <scope>NUCLEOTIDE SEQUENCE [LARGE SCALE GENOMIC DNA]</scope>
    <source>
        <strain evidence="10 11">UMB0792</strain>
    </source>
</reference>
<feature type="transmembrane region" description="Helical" evidence="9">
    <location>
        <begin position="404"/>
        <end position="421"/>
    </location>
</feature>
<dbReference type="NCBIfam" id="NF038066">
    <property type="entry name" value="MptB"/>
    <property type="match status" value="1"/>
</dbReference>
<comment type="subcellular location">
    <subcellularLocation>
        <location evidence="1">Membrane</location>
        <topology evidence="1">Multi-pass membrane protein</topology>
    </subcellularLocation>
</comment>
<comment type="caution">
    <text evidence="10">The sequence shown here is derived from an EMBL/GenBank/DDBJ whole genome shotgun (WGS) entry which is preliminary data.</text>
</comment>
<proteinExistence type="inferred from homology"/>
<keyword evidence="4 9" id="KW-0812">Transmembrane</keyword>
<comment type="similarity">
    <text evidence="7">Belongs to the MptA/B family.</text>
</comment>
<dbReference type="InterPro" id="IPR049829">
    <property type="entry name" value="MptA/B-like"/>
</dbReference>
<evidence type="ECO:0000256" key="6">
    <source>
        <dbReference type="ARBA" id="ARBA00023136"/>
    </source>
</evidence>
<gene>
    <name evidence="10" type="ORF">CJ203_05720</name>
</gene>
<dbReference type="GO" id="GO:0016757">
    <property type="term" value="F:glycosyltransferase activity"/>
    <property type="evidence" value="ECO:0007669"/>
    <property type="project" value="UniProtKB-KW"/>
</dbReference>
<evidence type="ECO:0000313" key="11">
    <source>
        <dbReference type="Proteomes" id="UP000235836"/>
    </source>
</evidence>
<sequence>MMLGSFGAGATRNRGGVLDALGWSSLSYGHARGLMDVALTTGVFLLVAAWVLLGSERREKVVHTALWAWTAPLILAAPLMSRDVYSYLMQGAMVRDGFDPYSEGAAVNPGPYLLEVSHDWRNTTTPYGPLHLWIGDGVTTLVGDHVTAGLIVYKIISLMGFAAIALAVPRIAEHLGGNPALALWLGVANPVMIIHMVGGMHNESVMVGLVSVGLLACLRGRFGFGVVLIGVAVSLKATAAIALPFVVWMVLARYAPQGTPLAKRCGVFFLGGAVTVGLSVAAVAAVTWASGTSWGWLAQISGNSKVVNPLSGATLMADAVAPFIQLVDETFRYNTILTGARTVGSLLMLAGLVAVWAIFRQSDRRAIMGITLAYQVAFLFNAVTLPWYFASSLTLIGTFKPRPWLIKLTVAATVVVALSFMGSGNHRFYDGWWMLLTAIASWLAARRPLPERAE</sequence>
<dbReference type="GO" id="GO:0016020">
    <property type="term" value="C:membrane"/>
    <property type="evidence" value="ECO:0007669"/>
    <property type="project" value="UniProtKB-SubCell"/>
</dbReference>
<evidence type="ECO:0000256" key="3">
    <source>
        <dbReference type="ARBA" id="ARBA00022679"/>
    </source>
</evidence>
<protein>
    <recommendedName>
        <fullName evidence="8">Alpha-(1-&gt;6)-mannopyranosyltransferase A</fullName>
    </recommendedName>
</protein>
<feature type="transmembrane region" description="Helical" evidence="9">
    <location>
        <begin position="33"/>
        <end position="54"/>
    </location>
</feature>
<evidence type="ECO:0000256" key="7">
    <source>
        <dbReference type="ARBA" id="ARBA00043987"/>
    </source>
</evidence>
<feature type="transmembrane region" description="Helical" evidence="9">
    <location>
        <begin position="61"/>
        <end position="80"/>
    </location>
</feature>
<dbReference type="NCBIfam" id="TIGR03459">
    <property type="entry name" value="crt_membr"/>
    <property type="match status" value="1"/>
</dbReference>
<feature type="transmembrane region" description="Helical" evidence="9">
    <location>
        <begin position="267"/>
        <end position="289"/>
    </location>
</feature>
<evidence type="ECO:0000313" key="10">
    <source>
        <dbReference type="EMBL" id="PMC64552.1"/>
    </source>
</evidence>
<evidence type="ECO:0000256" key="5">
    <source>
        <dbReference type="ARBA" id="ARBA00022989"/>
    </source>
</evidence>
<dbReference type="EMBL" id="PNHG01000006">
    <property type="protein sequence ID" value="PMC64552.1"/>
    <property type="molecule type" value="Genomic_DNA"/>
</dbReference>
<keyword evidence="5 9" id="KW-1133">Transmembrane helix</keyword>
<evidence type="ECO:0000256" key="2">
    <source>
        <dbReference type="ARBA" id="ARBA00022676"/>
    </source>
</evidence>
<dbReference type="InterPro" id="IPR017822">
    <property type="entry name" value="MptA-like"/>
</dbReference>
<keyword evidence="11" id="KW-1185">Reference proteome</keyword>
<accession>A0A2N6T5H0</accession>
<feature type="transmembrane region" description="Helical" evidence="9">
    <location>
        <begin position="180"/>
        <end position="202"/>
    </location>
</feature>
<feature type="transmembrane region" description="Helical" evidence="9">
    <location>
        <begin position="366"/>
        <end position="389"/>
    </location>
</feature>
<feature type="transmembrane region" description="Helical" evidence="9">
    <location>
        <begin position="222"/>
        <end position="255"/>
    </location>
</feature>
<organism evidence="10 11">
    <name type="scientific">Corynebacterium tuscaniense</name>
    <dbReference type="NCBI Taxonomy" id="302449"/>
    <lineage>
        <taxon>Bacteria</taxon>
        <taxon>Bacillati</taxon>
        <taxon>Actinomycetota</taxon>
        <taxon>Actinomycetes</taxon>
        <taxon>Mycobacteriales</taxon>
        <taxon>Corynebacteriaceae</taxon>
        <taxon>Corynebacterium</taxon>
    </lineage>
</organism>
<evidence type="ECO:0000256" key="4">
    <source>
        <dbReference type="ARBA" id="ARBA00022692"/>
    </source>
</evidence>
<keyword evidence="2" id="KW-0328">Glycosyltransferase</keyword>
<keyword evidence="6 9" id="KW-0472">Membrane</keyword>
<evidence type="ECO:0000256" key="8">
    <source>
        <dbReference type="NCBIfam" id="TIGR03459"/>
    </source>
</evidence>
<feature type="transmembrane region" description="Helical" evidence="9">
    <location>
        <begin position="150"/>
        <end position="168"/>
    </location>
</feature>
<evidence type="ECO:0000256" key="9">
    <source>
        <dbReference type="SAM" id="Phobius"/>
    </source>
</evidence>
<feature type="transmembrane region" description="Helical" evidence="9">
    <location>
        <begin position="336"/>
        <end position="359"/>
    </location>
</feature>
<dbReference type="AlphaFoldDB" id="A0A2N6T5H0"/>
<dbReference type="Proteomes" id="UP000235836">
    <property type="component" value="Unassembled WGS sequence"/>
</dbReference>